<gene>
    <name evidence="3" type="ORF">HII31_08382</name>
</gene>
<dbReference type="EMBL" id="JABCIY010000175">
    <property type="protein sequence ID" value="KAF7190051.1"/>
    <property type="molecule type" value="Genomic_DNA"/>
</dbReference>
<evidence type="ECO:0000313" key="4">
    <source>
        <dbReference type="Proteomes" id="UP000660729"/>
    </source>
</evidence>
<protein>
    <submittedName>
        <fullName evidence="3">Uncharacterized protein</fullName>
    </submittedName>
</protein>
<keyword evidence="2" id="KW-1133">Transmembrane helix</keyword>
<reference evidence="3" key="1">
    <citation type="submission" date="2020-04" db="EMBL/GenBank/DDBJ databases">
        <title>Draft genome resource of the tomato pathogen Pseudocercospora fuligena.</title>
        <authorList>
            <person name="Zaccaron A."/>
        </authorList>
    </citation>
    <scope>NUCLEOTIDE SEQUENCE</scope>
    <source>
        <strain evidence="3">PF001</strain>
    </source>
</reference>
<dbReference type="Proteomes" id="UP000660729">
    <property type="component" value="Unassembled WGS sequence"/>
</dbReference>
<feature type="compositionally biased region" description="Basic and acidic residues" evidence="1">
    <location>
        <begin position="119"/>
        <end position="130"/>
    </location>
</feature>
<feature type="compositionally biased region" description="Low complexity" evidence="1">
    <location>
        <begin position="131"/>
        <end position="154"/>
    </location>
</feature>
<accession>A0A8H6RCJ6</accession>
<name>A0A8H6RCJ6_9PEZI</name>
<keyword evidence="2" id="KW-0812">Transmembrane</keyword>
<comment type="caution">
    <text evidence="3">The sequence shown here is derived from an EMBL/GenBank/DDBJ whole genome shotgun (WGS) entry which is preliminary data.</text>
</comment>
<dbReference type="AlphaFoldDB" id="A0A8H6RCJ6"/>
<dbReference type="OrthoDB" id="5332616at2759"/>
<keyword evidence="4" id="KW-1185">Reference proteome</keyword>
<sequence length="154" mass="16468">MATTTTAASPAATSGFSVDIGSGISISTSEIVGLGVAVTVAIIVFIIALLVLFWGCSCIRKKNRRSLILYDDEKGTYPGYIPSATTSEISQLPPSYQPPSRPLSTDEFDEKPLPPSYGPEERTSSTEKVRSSMLERASSSRSWLTRGSSNSGLR</sequence>
<feature type="region of interest" description="Disordered" evidence="1">
    <location>
        <begin position="82"/>
        <end position="154"/>
    </location>
</feature>
<evidence type="ECO:0000256" key="1">
    <source>
        <dbReference type="SAM" id="MobiDB-lite"/>
    </source>
</evidence>
<keyword evidence="2" id="KW-0472">Membrane</keyword>
<evidence type="ECO:0000256" key="2">
    <source>
        <dbReference type="SAM" id="Phobius"/>
    </source>
</evidence>
<feature type="compositionally biased region" description="Polar residues" evidence="1">
    <location>
        <begin position="83"/>
        <end position="94"/>
    </location>
</feature>
<proteinExistence type="predicted"/>
<feature type="transmembrane region" description="Helical" evidence="2">
    <location>
        <begin position="31"/>
        <end position="56"/>
    </location>
</feature>
<evidence type="ECO:0000313" key="3">
    <source>
        <dbReference type="EMBL" id="KAF7190051.1"/>
    </source>
</evidence>
<organism evidence="3 4">
    <name type="scientific">Pseudocercospora fuligena</name>
    <dbReference type="NCBI Taxonomy" id="685502"/>
    <lineage>
        <taxon>Eukaryota</taxon>
        <taxon>Fungi</taxon>
        <taxon>Dikarya</taxon>
        <taxon>Ascomycota</taxon>
        <taxon>Pezizomycotina</taxon>
        <taxon>Dothideomycetes</taxon>
        <taxon>Dothideomycetidae</taxon>
        <taxon>Mycosphaerellales</taxon>
        <taxon>Mycosphaerellaceae</taxon>
        <taxon>Pseudocercospora</taxon>
    </lineage>
</organism>